<keyword evidence="16" id="KW-0675">Receptor</keyword>
<keyword evidence="9 11" id="KW-0472">Membrane</keyword>
<feature type="domain" description="TonB-dependent receptor-like beta-barrel" evidence="14">
    <location>
        <begin position="334"/>
        <end position="768"/>
    </location>
</feature>
<reference evidence="16 17" key="1">
    <citation type="submission" date="2023-03" db="EMBL/GenBank/DDBJ databases">
        <title>Novosphingobium cyanobacteriorum sp. nov., isolated from a eutrophic reservoir during the Microcystis bloom period.</title>
        <authorList>
            <person name="Kang M."/>
            <person name="Le V."/>
            <person name="Ko S.-R."/>
            <person name="Lee S.-A."/>
            <person name="Ahn C.-Y."/>
        </authorList>
    </citation>
    <scope>NUCLEOTIDE SEQUENCE [LARGE SCALE GENOMIC DNA]</scope>
    <source>
        <strain evidence="16 17">HBC54</strain>
    </source>
</reference>
<dbReference type="InterPro" id="IPR039426">
    <property type="entry name" value="TonB-dep_rcpt-like"/>
</dbReference>
<evidence type="ECO:0000256" key="13">
    <source>
        <dbReference type="SAM" id="SignalP"/>
    </source>
</evidence>
<evidence type="ECO:0000259" key="15">
    <source>
        <dbReference type="Pfam" id="PF07715"/>
    </source>
</evidence>
<keyword evidence="13" id="KW-0732">Signal</keyword>
<keyword evidence="17" id="KW-1185">Reference proteome</keyword>
<evidence type="ECO:0000256" key="12">
    <source>
        <dbReference type="RuleBase" id="RU003357"/>
    </source>
</evidence>
<evidence type="ECO:0000256" key="9">
    <source>
        <dbReference type="ARBA" id="ARBA00023136"/>
    </source>
</evidence>
<evidence type="ECO:0000259" key="14">
    <source>
        <dbReference type="Pfam" id="PF00593"/>
    </source>
</evidence>
<evidence type="ECO:0000313" key="16">
    <source>
        <dbReference type="EMBL" id="MDF8333765.1"/>
    </source>
</evidence>
<dbReference type="SUPFAM" id="SSF56935">
    <property type="entry name" value="Porins"/>
    <property type="match status" value="1"/>
</dbReference>
<evidence type="ECO:0000313" key="17">
    <source>
        <dbReference type="Proteomes" id="UP001222770"/>
    </source>
</evidence>
<keyword evidence="7" id="KW-0406">Ion transport</keyword>
<protein>
    <submittedName>
        <fullName evidence="16">TonB-dependent receptor</fullName>
    </submittedName>
</protein>
<evidence type="ECO:0000256" key="1">
    <source>
        <dbReference type="ARBA" id="ARBA00004571"/>
    </source>
</evidence>
<organism evidence="16 17">
    <name type="scientific">Novosphingobium cyanobacteriorum</name>
    <dbReference type="NCBI Taxonomy" id="3024215"/>
    <lineage>
        <taxon>Bacteria</taxon>
        <taxon>Pseudomonadati</taxon>
        <taxon>Pseudomonadota</taxon>
        <taxon>Alphaproteobacteria</taxon>
        <taxon>Sphingomonadales</taxon>
        <taxon>Sphingomonadaceae</taxon>
        <taxon>Novosphingobium</taxon>
    </lineage>
</organism>
<feature type="signal peptide" evidence="13">
    <location>
        <begin position="1"/>
        <end position="34"/>
    </location>
</feature>
<gene>
    <name evidence="16" type="ORF">POM99_11180</name>
</gene>
<accession>A0ABT6CL17</accession>
<dbReference type="Pfam" id="PF07715">
    <property type="entry name" value="Plug"/>
    <property type="match status" value="1"/>
</dbReference>
<evidence type="ECO:0000256" key="8">
    <source>
        <dbReference type="ARBA" id="ARBA00023077"/>
    </source>
</evidence>
<evidence type="ECO:0000256" key="4">
    <source>
        <dbReference type="ARBA" id="ARBA00022496"/>
    </source>
</evidence>
<evidence type="ECO:0000256" key="10">
    <source>
        <dbReference type="ARBA" id="ARBA00023237"/>
    </source>
</evidence>
<comment type="similarity">
    <text evidence="11 12">Belongs to the TonB-dependent receptor family.</text>
</comment>
<keyword evidence="6" id="KW-0408">Iron</keyword>
<dbReference type="RefSeq" id="WP_277277779.1">
    <property type="nucleotide sequence ID" value="NZ_JAROCY010000009.1"/>
</dbReference>
<dbReference type="InterPro" id="IPR000531">
    <property type="entry name" value="Beta-barrel_TonB"/>
</dbReference>
<keyword evidence="2 11" id="KW-0813">Transport</keyword>
<keyword evidence="10 11" id="KW-0998">Cell outer membrane</keyword>
<name>A0ABT6CL17_9SPHN</name>
<keyword evidence="8 12" id="KW-0798">TonB box</keyword>
<dbReference type="InterPro" id="IPR012910">
    <property type="entry name" value="Plug_dom"/>
</dbReference>
<keyword evidence="5 11" id="KW-0812">Transmembrane</keyword>
<evidence type="ECO:0000256" key="6">
    <source>
        <dbReference type="ARBA" id="ARBA00023004"/>
    </source>
</evidence>
<comment type="subcellular location">
    <subcellularLocation>
        <location evidence="1 11">Cell outer membrane</location>
        <topology evidence="1 11">Multi-pass membrane protein</topology>
    </subcellularLocation>
</comment>
<dbReference type="Gene3D" id="2.40.170.20">
    <property type="entry name" value="TonB-dependent receptor, beta-barrel domain"/>
    <property type="match status" value="1"/>
</dbReference>
<evidence type="ECO:0000256" key="5">
    <source>
        <dbReference type="ARBA" id="ARBA00022692"/>
    </source>
</evidence>
<dbReference type="PROSITE" id="PS52016">
    <property type="entry name" value="TONB_DEPENDENT_REC_3"/>
    <property type="match status" value="1"/>
</dbReference>
<dbReference type="PANTHER" id="PTHR32552">
    <property type="entry name" value="FERRICHROME IRON RECEPTOR-RELATED"/>
    <property type="match status" value="1"/>
</dbReference>
<proteinExistence type="inferred from homology"/>
<dbReference type="Pfam" id="PF00593">
    <property type="entry name" value="TonB_dep_Rec_b-barrel"/>
    <property type="match status" value="1"/>
</dbReference>
<dbReference type="PANTHER" id="PTHR32552:SF81">
    <property type="entry name" value="TONB-DEPENDENT OUTER MEMBRANE RECEPTOR"/>
    <property type="match status" value="1"/>
</dbReference>
<dbReference type="Proteomes" id="UP001222770">
    <property type="component" value="Unassembled WGS sequence"/>
</dbReference>
<comment type="caution">
    <text evidence="16">The sequence shown here is derived from an EMBL/GenBank/DDBJ whole genome shotgun (WGS) entry which is preliminary data.</text>
</comment>
<feature type="chain" id="PRO_5046272099" evidence="13">
    <location>
        <begin position="35"/>
        <end position="805"/>
    </location>
</feature>
<evidence type="ECO:0000256" key="3">
    <source>
        <dbReference type="ARBA" id="ARBA00022452"/>
    </source>
</evidence>
<evidence type="ECO:0000256" key="11">
    <source>
        <dbReference type="PROSITE-ProRule" id="PRU01360"/>
    </source>
</evidence>
<feature type="domain" description="TonB-dependent receptor plug" evidence="15">
    <location>
        <begin position="65"/>
        <end position="179"/>
    </location>
</feature>
<sequence length="805" mass="86861">MTSKIQFERMTAMRAMLLVGCALSLAGVPGLAVAQEASDAAADAAVDAGAVGEIVVTATRKAQSLSRVPASIVAKGQQELDVQGVRSVGDIAQITPGISFGQSATLYGTGQTTIAIRGVDSSSGIPTTGIYIDDTPVQTRVGVSPSLSNPYPQVFDLDRIEVLRGPQGTLFGSGSVGGALRFIMPKPSYDSISLYGRTEIAATRHGAASYEAGLAVGAPIVTDKVGLRASAWYRRDGGYIDRLDRVTKQVVQKDINGSDSFSGRIALGLKPSETFTVTPSFYYQHQTIDDGSRFEVAVSDLGSGDQRLSLNRLPESHKDDFYLPALKMELELGGATLVSDTSYFYRTTTTQSDDSTLSLALLGLVSGAFPAGFVDYTPSTASRTKQTAFTQELRLQNDNSNDPFNWIAGVFYQKSYVRDQYAGRDLRLLEVTNLGQDNLGEPRFASLTDVFGVELYQGQYSLFQRNIHRDEQIAAYAQADYEVVPRLKVTLGGRYTIAKYRFEGFTAGPFYTTDGQTENLRVTSRDFTPRLGLSFQSDRNNLFYASAAKGVRGPGVSPPVGATCAQDAAAVGFDPLASLNVKPDSIWSYEVGSKNRLFGGKVAIDASAFHIDWKNVQTLLPLPVCTIYTTLNLGNAKIDGFDLSLAVKPVDELQIGASVAYTNARYTTTIPGPNNSVIRRAGEPFATAPWALQLNAQWTQPVGSGDVYGRADFSYNSKNNKPIDVNSPLVDPALPRPPATSQLDLRFGGRFSVGGKSEVDLSLFVNNVTNEQPLLALYHDTPDSTWFRAGSFRPRTIGLTLSLRD</sequence>
<keyword evidence="3 11" id="KW-1134">Transmembrane beta strand</keyword>
<evidence type="ECO:0000256" key="2">
    <source>
        <dbReference type="ARBA" id="ARBA00022448"/>
    </source>
</evidence>
<dbReference type="InterPro" id="IPR036942">
    <property type="entry name" value="Beta-barrel_TonB_sf"/>
</dbReference>
<keyword evidence="4" id="KW-0410">Iron transport</keyword>
<dbReference type="EMBL" id="JAROCY010000009">
    <property type="protein sequence ID" value="MDF8333765.1"/>
    <property type="molecule type" value="Genomic_DNA"/>
</dbReference>
<evidence type="ECO:0000256" key="7">
    <source>
        <dbReference type="ARBA" id="ARBA00023065"/>
    </source>
</evidence>